<proteinExistence type="predicted"/>
<dbReference type="Proteomes" id="UP001470230">
    <property type="component" value="Unassembled WGS sequence"/>
</dbReference>
<name>A0ABR2IRJ1_9EUKA</name>
<organism evidence="1 2">
    <name type="scientific">Tritrichomonas musculus</name>
    <dbReference type="NCBI Taxonomy" id="1915356"/>
    <lineage>
        <taxon>Eukaryota</taxon>
        <taxon>Metamonada</taxon>
        <taxon>Parabasalia</taxon>
        <taxon>Tritrichomonadida</taxon>
        <taxon>Tritrichomonadidae</taxon>
        <taxon>Tritrichomonas</taxon>
    </lineage>
</organism>
<dbReference type="EMBL" id="JAPFFF010000015">
    <property type="protein sequence ID" value="KAK8867189.1"/>
    <property type="molecule type" value="Genomic_DNA"/>
</dbReference>
<accession>A0ABR2IRJ1</accession>
<gene>
    <name evidence="1" type="ORF">M9Y10_010166</name>
</gene>
<reference evidence="1 2" key="1">
    <citation type="submission" date="2024-04" db="EMBL/GenBank/DDBJ databases">
        <title>Tritrichomonas musculus Genome.</title>
        <authorList>
            <person name="Alves-Ferreira E."/>
            <person name="Grigg M."/>
            <person name="Lorenzi H."/>
            <person name="Galac M."/>
        </authorList>
    </citation>
    <scope>NUCLEOTIDE SEQUENCE [LARGE SCALE GENOMIC DNA]</scope>
    <source>
        <strain evidence="1 2">EAF2021</strain>
    </source>
</reference>
<sequence>MNKDNTYIFVILGDYASEDVGSFNESNSKKYVQFSLSSYSILIKRLAMQHLKIKEDHIRIFAKTSDEEGNNNILSIYNKVVVQLTLDEIYISDPKDNELEFTEFQNNEELFMSINQILGDKKDANIFLYMYDNGNRVKIGGLNFLDIYFNFYNIEHSSLYIFNDSCKSYWMIKKINFYFTLSDIIKKRDKSVSSKELYFLASIGNKISPSLTNYNKILSIEKEFSNYVQTNRNIFYYLRNRNMNATDIKNSIIDFQSKFAPEQITYLELIFDCYKSMFSIPNNYKNIHKLFENGADIIQMALDELNITISQFLNILEDFNKKDLSWSEYEKHDNHFIITSSDENGYSMTFTTMKIDEKNKICAGSPAMGAFIIGSLINASLDKFNLDEIAFYAYGQLPGYIAEYAVQYPKDAKTKKKRKAYLRLLINQWTSNNKKMVMTCNHSYPMKKVNIQNVMESIGFQLSKKCNLTYCNKGDYLYLSTPKMEPFVQKTKTKIHVIPVRFVIQSKPAIFVPIPLEVEEYYSDDNETNDSGQLNVHSSNEDITSFTKSLLNNTDYNIKIENLDSIKKEIKGIDEMYFAEAAYEAFNYALAKIIDDENFKYIKTDKTYQGLPPIYILSMLEAWIEDFFPSYKLFDNADKLTSLYYNFMVTYQIHEPDIKNIFYNCMNVADQVASSIDHSSKKAAYYQCRLKSVGSTEG</sequence>
<evidence type="ECO:0000313" key="1">
    <source>
        <dbReference type="EMBL" id="KAK8867189.1"/>
    </source>
</evidence>
<evidence type="ECO:0000313" key="2">
    <source>
        <dbReference type="Proteomes" id="UP001470230"/>
    </source>
</evidence>
<protein>
    <submittedName>
        <fullName evidence="1">Uncharacterized protein</fullName>
    </submittedName>
</protein>
<comment type="caution">
    <text evidence="1">The sequence shown here is derived from an EMBL/GenBank/DDBJ whole genome shotgun (WGS) entry which is preliminary data.</text>
</comment>
<keyword evidence="2" id="KW-1185">Reference proteome</keyword>